<dbReference type="Gene3D" id="3.40.630.30">
    <property type="match status" value="1"/>
</dbReference>
<dbReference type="Proteomes" id="UP000236723">
    <property type="component" value="Unassembled WGS sequence"/>
</dbReference>
<proteinExistence type="predicted"/>
<dbReference type="InterPro" id="IPR016181">
    <property type="entry name" value="Acyl_CoA_acyltransferase"/>
</dbReference>
<reference evidence="3" key="1">
    <citation type="submission" date="2016-10" db="EMBL/GenBank/DDBJ databases">
        <authorList>
            <person name="Varghese N."/>
            <person name="Submissions S."/>
        </authorList>
    </citation>
    <scope>NUCLEOTIDE SEQUENCE [LARGE SCALE GENOMIC DNA]</scope>
    <source>
        <strain evidence="3">DSM 43163</strain>
    </source>
</reference>
<dbReference type="OrthoDB" id="7057833at2"/>
<dbReference type="AlphaFoldDB" id="A0A1H5UUN5"/>
<dbReference type="EMBL" id="FNVO01000002">
    <property type="protein sequence ID" value="SEF78773.1"/>
    <property type="molecule type" value="Genomic_DNA"/>
</dbReference>
<gene>
    <name evidence="2" type="ORF">SAMN04489712_10237</name>
</gene>
<dbReference type="SUPFAM" id="SSF55729">
    <property type="entry name" value="Acyl-CoA N-acyltransferases (Nat)"/>
    <property type="match status" value="1"/>
</dbReference>
<evidence type="ECO:0000259" key="1">
    <source>
        <dbReference type="PROSITE" id="PS51186"/>
    </source>
</evidence>
<feature type="domain" description="N-acetyltransferase" evidence="1">
    <location>
        <begin position="60"/>
        <end position="196"/>
    </location>
</feature>
<keyword evidence="2" id="KW-0808">Transferase</keyword>
<organism evidence="2 3">
    <name type="scientific">Thermomonospora echinospora</name>
    <dbReference type="NCBI Taxonomy" id="1992"/>
    <lineage>
        <taxon>Bacteria</taxon>
        <taxon>Bacillati</taxon>
        <taxon>Actinomycetota</taxon>
        <taxon>Actinomycetes</taxon>
        <taxon>Streptosporangiales</taxon>
        <taxon>Thermomonosporaceae</taxon>
        <taxon>Thermomonospora</taxon>
    </lineage>
</organism>
<dbReference type="GO" id="GO:0016747">
    <property type="term" value="F:acyltransferase activity, transferring groups other than amino-acyl groups"/>
    <property type="evidence" value="ECO:0007669"/>
    <property type="project" value="InterPro"/>
</dbReference>
<dbReference type="PANTHER" id="PTHR42791">
    <property type="entry name" value="GNAT FAMILY ACETYLTRANSFERASE"/>
    <property type="match status" value="1"/>
</dbReference>
<name>A0A1H5UUN5_9ACTN</name>
<dbReference type="InterPro" id="IPR000182">
    <property type="entry name" value="GNAT_dom"/>
</dbReference>
<dbReference type="CDD" id="cd04301">
    <property type="entry name" value="NAT_SF"/>
    <property type="match status" value="1"/>
</dbReference>
<accession>A0A1H5UUN5</accession>
<dbReference type="InterPro" id="IPR052523">
    <property type="entry name" value="Trichothecene_AcTrans"/>
</dbReference>
<protein>
    <submittedName>
        <fullName evidence="2">Acetyltransferase (GNAT) family protein</fullName>
    </submittedName>
</protein>
<dbReference type="PANTHER" id="PTHR42791:SF1">
    <property type="entry name" value="N-ACETYLTRANSFERASE DOMAIN-CONTAINING PROTEIN"/>
    <property type="match status" value="1"/>
</dbReference>
<evidence type="ECO:0000313" key="3">
    <source>
        <dbReference type="Proteomes" id="UP000236723"/>
    </source>
</evidence>
<keyword evidence="3" id="KW-1185">Reference proteome</keyword>
<evidence type="ECO:0000313" key="2">
    <source>
        <dbReference type="EMBL" id="SEF78773.1"/>
    </source>
</evidence>
<sequence>MSASAAPVRPATPADAGPAVETLVRAFADYAFTRHVIAADGYTERLRTFQGMFLERVGLVHGRVWVSDDLRAVAVWTTPDADPTPAFEELAPRVGEIAGNRAAAYQAAEEALAPYRPAGPAWFLATVGVDPDAQGRGLGGAVVRPGLEEAERAGVPAYLETSAERNVRFYERLGFEVEAEAELPGGGPRTWCMWRR</sequence>
<dbReference type="PROSITE" id="PS51186">
    <property type="entry name" value="GNAT"/>
    <property type="match status" value="1"/>
</dbReference>
<dbReference type="Pfam" id="PF00583">
    <property type="entry name" value="Acetyltransf_1"/>
    <property type="match status" value="1"/>
</dbReference>
<dbReference type="RefSeq" id="WP_103936355.1">
    <property type="nucleotide sequence ID" value="NZ_FNVO01000002.1"/>
</dbReference>